<dbReference type="PANTHER" id="PTHR40079">
    <property type="entry name" value="MANNAN ENDO-1,4-BETA-MANNOSIDASE E-RELATED"/>
    <property type="match status" value="1"/>
</dbReference>
<keyword evidence="7" id="KW-1185">Reference proteome</keyword>
<feature type="domain" description="GH26" evidence="5">
    <location>
        <begin position="44"/>
        <end position="326"/>
    </location>
</feature>
<dbReference type="OrthoDB" id="9802773at2"/>
<comment type="similarity">
    <text evidence="1 4">Belongs to the glycosyl hydrolase 26 family.</text>
</comment>
<reference evidence="7" key="1">
    <citation type="submission" date="2015-07" db="EMBL/GenBank/DDBJ databases">
        <title>Near-Complete Genome Sequence of the Cellulolytic Bacterium Bacteroides (Pseudobacteroides) cellulosolvens ATCC 35603.</title>
        <authorList>
            <person name="Dassa B."/>
            <person name="Utturkar S.M."/>
            <person name="Klingeman D.M."/>
            <person name="Hurt R.A."/>
            <person name="Keller M."/>
            <person name="Xu J."/>
            <person name="Reddy Y.H.K."/>
            <person name="Borovok I."/>
            <person name="Grinberg I.R."/>
            <person name="Lamed R."/>
            <person name="Zhivin O."/>
            <person name="Bayer E.A."/>
            <person name="Brown S.D."/>
        </authorList>
    </citation>
    <scope>NUCLEOTIDE SEQUENCE [LARGE SCALE GENOMIC DNA]</scope>
    <source>
        <strain evidence="7">DSM 2933</strain>
    </source>
</reference>
<keyword evidence="3 4" id="KW-0326">Glycosidase</keyword>
<comment type="caution">
    <text evidence="6">The sequence shown here is derived from an EMBL/GenBank/DDBJ whole genome shotgun (WGS) entry which is preliminary data.</text>
</comment>
<dbReference type="Gene3D" id="3.20.20.80">
    <property type="entry name" value="Glycosidases"/>
    <property type="match status" value="1"/>
</dbReference>
<evidence type="ECO:0000313" key="6">
    <source>
        <dbReference type="EMBL" id="KNY29663.1"/>
    </source>
</evidence>
<dbReference type="InterPro" id="IPR017853">
    <property type="entry name" value="GH"/>
</dbReference>
<dbReference type="InterPro" id="IPR035992">
    <property type="entry name" value="Ricin_B-like_lectins"/>
</dbReference>
<accession>A0A0L6JV08</accession>
<keyword evidence="2 4" id="KW-0378">Hydrolase</keyword>
<dbReference type="PANTHER" id="PTHR40079:SF4">
    <property type="entry name" value="GH26 DOMAIN-CONTAINING PROTEIN-RELATED"/>
    <property type="match status" value="1"/>
</dbReference>
<protein>
    <submittedName>
        <fullName evidence="6">Mannan endo-1,4-beta-mannosidase</fullName>
        <ecNumber evidence="6">3.2.1.78</ecNumber>
    </submittedName>
</protein>
<gene>
    <name evidence="6" type="ORF">Bccel_4937</name>
</gene>
<evidence type="ECO:0000256" key="3">
    <source>
        <dbReference type="ARBA" id="ARBA00023295"/>
    </source>
</evidence>
<dbReference type="PROSITE" id="PS51764">
    <property type="entry name" value="GH26"/>
    <property type="match status" value="1"/>
</dbReference>
<dbReference type="GO" id="GO:0006080">
    <property type="term" value="P:substituted mannan metabolic process"/>
    <property type="evidence" value="ECO:0007669"/>
    <property type="project" value="InterPro"/>
</dbReference>
<evidence type="ECO:0000313" key="7">
    <source>
        <dbReference type="Proteomes" id="UP000036923"/>
    </source>
</evidence>
<dbReference type="Pfam" id="PF02156">
    <property type="entry name" value="Glyco_hydro_26"/>
    <property type="match status" value="1"/>
</dbReference>
<organism evidence="6 7">
    <name type="scientific">Pseudobacteroides cellulosolvens ATCC 35603 = DSM 2933</name>
    <dbReference type="NCBI Taxonomy" id="398512"/>
    <lineage>
        <taxon>Bacteria</taxon>
        <taxon>Bacillati</taxon>
        <taxon>Bacillota</taxon>
        <taxon>Clostridia</taxon>
        <taxon>Eubacteriales</taxon>
        <taxon>Oscillospiraceae</taxon>
        <taxon>Pseudobacteroides</taxon>
    </lineage>
</organism>
<evidence type="ECO:0000256" key="4">
    <source>
        <dbReference type="PROSITE-ProRule" id="PRU01100"/>
    </source>
</evidence>
<evidence type="ECO:0000256" key="1">
    <source>
        <dbReference type="ARBA" id="ARBA00007754"/>
    </source>
</evidence>
<dbReference type="Pfam" id="PF14200">
    <property type="entry name" value="RicinB_lectin_2"/>
    <property type="match status" value="2"/>
</dbReference>
<dbReference type="PRINTS" id="PR00739">
    <property type="entry name" value="GLHYDRLASE26"/>
</dbReference>
<dbReference type="SMART" id="SM00458">
    <property type="entry name" value="RICIN"/>
    <property type="match status" value="1"/>
</dbReference>
<name>A0A0L6JV08_9FIRM</name>
<dbReference type="EMBL" id="LGTC01000001">
    <property type="protein sequence ID" value="KNY29663.1"/>
    <property type="molecule type" value="Genomic_DNA"/>
</dbReference>
<feature type="active site" description="Nucleophile" evidence="4">
    <location>
        <position position="276"/>
    </location>
</feature>
<feature type="active site" description="Proton donor" evidence="4">
    <location>
        <position position="185"/>
    </location>
</feature>
<dbReference type="InterPro" id="IPR000805">
    <property type="entry name" value="Glyco_hydro_26"/>
</dbReference>
<dbReference type="InterPro" id="IPR022790">
    <property type="entry name" value="GH26_dom"/>
</dbReference>
<dbReference type="Proteomes" id="UP000036923">
    <property type="component" value="Unassembled WGS sequence"/>
</dbReference>
<dbReference type="GO" id="GO:0016985">
    <property type="term" value="F:mannan endo-1,4-beta-mannosidase activity"/>
    <property type="evidence" value="ECO:0007669"/>
    <property type="project" value="UniProtKB-EC"/>
</dbReference>
<dbReference type="eggNOG" id="COG3507">
    <property type="taxonomic scope" value="Bacteria"/>
</dbReference>
<dbReference type="EC" id="3.2.1.78" evidence="6"/>
<proteinExistence type="inferred from homology"/>
<dbReference type="RefSeq" id="WP_050753783.1">
    <property type="nucleotide sequence ID" value="NZ_JQKC01000001.1"/>
</dbReference>
<evidence type="ECO:0000259" key="5">
    <source>
        <dbReference type="PROSITE" id="PS51764"/>
    </source>
</evidence>
<dbReference type="eggNOG" id="COG4124">
    <property type="taxonomic scope" value="Bacteria"/>
</dbReference>
<dbReference type="Gene3D" id="2.80.10.50">
    <property type="match status" value="2"/>
</dbReference>
<dbReference type="PROSITE" id="PS50231">
    <property type="entry name" value="RICIN_B_LECTIN"/>
    <property type="match status" value="1"/>
</dbReference>
<evidence type="ECO:0000256" key="2">
    <source>
        <dbReference type="ARBA" id="ARBA00022801"/>
    </source>
</evidence>
<sequence>MLKGIKIISVILVLWVVLGTISSIAVAPGFKNPSKGLSNSNASQEVENVYSYIYSLKGRGVLSGQQESTWVNNNPDYEMDYIKKISGKLPAIRGLDFINNDLDGVTNRAVKWWNQGGIPSICWHWGAPTVGIGYEASKGTIDINQALTPGTALNKAMMDDMARVAQELTRLRDAKVPVLWRPFHELNGHWFWWSKGGPEAFKSLWKLMYDCYTNTYELNNLIWVLGYAEKPDPAWYPGDQYVDIVGSDTYNADIQHGMYKALLNIYGDKMPIAYHECGNIPDPDEMKSCNTNWSWFLTWHTSFIKKENSASYVTKVYNHDFIITLDELPNLKDPNSKAGSNHYTYYKLANRKSGKLLDVKDVSGVNGADVIQWADRNGYNQQWRFVKTNDGYYKLVNRYSDLLLDVSQKSILNGARVVQWRDIGGHNQQWKYTKVEGEYFKLVNRYSGKCLDVSGGSKVNGGKVIQWGYTGGTNQQWKFVKVE</sequence>
<dbReference type="InterPro" id="IPR000772">
    <property type="entry name" value="Ricin_B_lectin"/>
</dbReference>
<dbReference type="STRING" id="398512.Bccel_4937"/>
<dbReference type="AlphaFoldDB" id="A0A0L6JV08"/>
<dbReference type="SUPFAM" id="SSF51445">
    <property type="entry name" value="(Trans)glycosidases"/>
    <property type="match status" value="1"/>
</dbReference>
<dbReference type="SUPFAM" id="SSF50370">
    <property type="entry name" value="Ricin B-like lectins"/>
    <property type="match status" value="1"/>
</dbReference>